<keyword evidence="1" id="KW-0732">Signal</keyword>
<dbReference type="Proteomes" id="UP000542125">
    <property type="component" value="Unassembled WGS sequence"/>
</dbReference>
<gene>
    <name evidence="2" type="ORF">FHW18_001954</name>
</gene>
<dbReference type="RefSeq" id="WP_179585774.1">
    <property type="nucleotide sequence ID" value="NZ_JACBYR010000001.1"/>
</dbReference>
<evidence type="ECO:0000313" key="2">
    <source>
        <dbReference type="EMBL" id="NYE82683.1"/>
    </source>
</evidence>
<protein>
    <submittedName>
        <fullName evidence="2">Uncharacterized protein</fullName>
    </submittedName>
</protein>
<dbReference type="AlphaFoldDB" id="A0A7Y9ITI8"/>
<proteinExistence type="predicted"/>
<accession>A0A7Y9ITI8</accession>
<evidence type="ECO:0000256" key="1">
    <source>
        <dbReference type="SAM" id="SignalP"/>
    </source>
</evidence>
<feature type="signal peptide" evidence="1">
    <location>
        <begin position="1"/>
        <end position="23"/>
    </location>
</feature>
<keyword evidence="3" id="KW-1185">Reference proteome</keyword>
<organism evidence="2 3">
    <name type="scientific">Pigmentiphaga litoralis</name>
    <dbReference type="NCBI Taxonomy" id="516702"/>
    <lineage>
        <taxon>Bacteria</taxon>
        <taxon>Pseudomonadati</taxon>
        <taxon>Pseudomonadota</taxon>
        <taxon>Betaproteobacteria</taxon>
        <taxon>Burkholderiales</taxon>
        <taxon>Alcaligenaceae</taxon>
        <taxon>Pigmentiphaga</taxon>
    </lineage>
</organism>
<feature type="chain" id="PRO_5030544607" evidence="1">
    <location>
        <begin position="24"/>
        <end position="63"/>
    </location>
</feature>
<evidence type="ECO:0000313" key="3">
    <source>
        <dbReference type="Proteomes" id="UP000542125"/>
    </source>
</evidence>
<name>A0A7Y9ITI8_9BURK</name>
<comment type="caution">
    <text evidence="2">The sequence shown here is derived from an EMBL/GenBank/DDBJ whole genome shotgun (WGS) entry which is preliminary data.</text>
</comment>
<reference evidence="2 3" key="1">
    <citation type="submission" date="2020-07" db="EMBL/GenBank/DDBJ databases">
        <title>Genomic Encyclopedia of Type Strains, Phase IV (KMG-V): Genome sequencing to study the core and pangenomes of soil and plant-associated prokaryotes.</title>
        <authorList>
            <person name="Whitman W."/>
        </authorList>
    </citation>
    <scope>NUCLEOTIDE SEQUENCE [LARGE SCALE GENOMIC DNA]</scope>
    <source>
        <strain evidence="2 3">SAS40</strain>
    </source>
</reference>
<dbReference type="EMBL" id="JACBYR010000001">
    <property type="protein sequence ID" value="NYE82683.1"/>
    <property type="molecule type" value="Genomic_DNA"/>
</dbReference>
<sequence length="63" mass="6455">MDRRTFLAAAPALLTLPAGPAHAELTPPHAGVASYTPTGWPGDFGYITDPVTAPAIDLGTLPD</sequence>